<dbReference type="Gene3D" id="3.30.470.20">
    <property type="entry name" value="ATP-grasp fold, B domain"/>
    <property type="match status" value="1"/>
</dbReference>
<dbReference type="GO" id="GO:0005524">
    <property type="term" value="F:ATP binding"/>
    <property type="evidence" value="ECO:0007669"/>
    <property type="project" value="UniProtKB-KW"/>
</dbReference>
<dbReference type="Pfam" id="PF02955">
    <property type="entry name" value="GSH-S_ATP"/>
    <property type="match status" value="1"/>
</dbReference>
<evidence type="ECO:0000256" key="3">
    <source>
        <dbReference type="ARBA" id="ARBA00022598"/>
    </source>
</evidence>
<gene>
    <name evidence="11" type="ORF">MGSAQ_002923</name>
</gene>
<dbReference type="InterPro" id="IPR011761">
    <property type="entry name" value="ATP-grasp"/>
</dbReference>
<keyword evidence="8" id="KW-0460">Magnesium</keyword>
<protein>
    <submittedName>
        <fullName evidence="11">Glutathione synthase</fullName>
    </submittedName>
</protein>
<dbReference type="Gene3D" id="3.40.50.20">
    <property type="match status" value="1"/>
</dbReference>
<dbReference type="PROSITE" id="PS50975">
    <property type="entry name" value="ATP_GRASP"/>
    <property type="match status" value="1"/>
</dbReference>
<evidence type="ECO:0000256" key="1">
    <source>
        <dbReference type="ARBA" id="ARBA00001936"/>
    </source>
</evidence>
<evidence type="ECO:0000256" key="8">
    <source>
        <dbReference type="ARBA" id="ARBA00022842"/>
    </source>
</evidence>
<proteinExistence type="inferred from homology"/>
<evidence type="ECO:0000259" key="10">
    <source>
        <dbReference type="PROSITE" id="PS50975"/>
    </source>
</evidence>
<dbReference type="SUPFAM" id="SSF52440">
    <property type="entry name" value="PreATP-grasp domain"/>
    <property type="match status" value="1"/>
</dbReference>
<dbReference type="InterPro" id="IPR004218">
    <property type="entry name" value="GSHS_ATP-bd"/>
</dbReference>
<evidence type="ECO:0000256" key="6">
    <source>
        <dbReference type="ARBA" id="ARBA00022741"/>
    </source>
</evidence>
<evidence type="ECO:0000256" key="9">
    <source>
        <dbReference type="ARBA" id="ARBA00023211"/>
    </source>
</evidence>
<dbReference type="GO" id="GO:0005737">
    <property type="term" value="C:cytoplasm"/>
    <property type="evidence" value="ECO:0007669"/>
    <property type="project" value="TreeGrafter"/>
</dbReference>
<comment type="cofactor">
    <cofactor evidence="1">
        <name>Mn(2+)</name>
        <dbReference type="ChEBI" id="CHEBI:29035"/>
    </cofactor>
</comment>
<comment type="cofactor">
    <cofactor evidence="2">
        <name>Mg(2+)</name>
        <dbReference type="ChEBI" id="CHEBI:18420"/>
    </cofactor>
</comment>
<dbReference type="EMBL" id="AYSL01001694">
    <property type="protein sequence ID" value="KTF05583.1"/>
    <property type="molecule type" value="Genomic_DNA"/>
</dbReference>
<dbReference type="InterPro" id="IPR006284">
    <property type="entry name" value="Glut_synth_pro"/>
</dbReference>
<dbReference type="GO" id="GO:0004363">
    <property type="term" value="F:glutathione synthase activity"/>
    <property type="evidence" value="ECO:0007669"/>
    <property type="project" value="InterPro"/>
</dbReference>
<evidence type="ECO:0000256" key="2">
    <source>
        <dbReference type="ARBA" id="ARBA00001946"/>
    </source>
</evidence>
<reference evidence="11" key="1">
    <citation type="submission" date="2013-11" db="EMBL/GenBank/DDBJ databases">
        <title>Microbial diversity, functional groups and degradation webs in Northern and Southern Mediterranean and Red Sea marine crude oil polluted sites.</title>
        <authorList>
            <person name="Daffonchio D."/>
            <person name="Mapelli F."/>
            <person name="Ferrer M."/>
            <person name="Richter M."/>
            <person name="Cherif A."/>
            <person name="Malkawi H.I."/>
            <person name="Yakimov M.M."/>
            <person name="Abdel-Fattah Y.R."/>
            <person name="Blaghen M."/>
            <person name="Golyshin P.N."/>
            <person name="Kalogerakis N."/>
            <person name="Boon N."/>
            <person name="Magagnini M."/>
            <person name="Fava F."/>
        </authorList>
    </citation>
    <scope>NUCLEOTIDE SEQUENCE</scope>
</reference>
<dbReference type="PANTHER" id="PTHR21621:SF4">
    <property type="entry name" value="GLUTATHIONE SYNTHETASE"/>
    <property type="match status" value="1"/>
</dbReference>
<dbReference type="Gene3D" id="3.30.1490.20">
    <property type="entry name" value="ATP-grasp fold, A domain"/>
    <property type="match status" value="1"/>
</dbReference>
<sequence length="327" mass="36319">MSQTMSQQNQEKSLKILVIMDPIERVNYKKDTSLAMMWAAQDRGHQLGYCQIHDLWLDRGQLMVDTQPLTVKRDPADFYTLGDKTTGSVADYDVILMRKDPPFDMRFIYATYMLDHAKAAGVLVVNDPQAIRDCNEKLFATWFSEYMSPTIVTSKQAHIRKFIAEHQDVIVKPLDGMGGTGIFRLTADSPNIGVTIEVLTELETLPIMAQRYLPEIKAGDKRVLIVDGVVVDYSLARIPSKGETRGNLAAGGSGVAMPLTDIERQVAEVVAPIVKEKGLMFVGLDLIGGRITEINVTSPTCVREIDDQCGTDIATDFIMAIENKFTV</sequence>
<evidence type="ECO:0000256" key="7">
    <source>
        <dbReference type="ARBA" id="ARBA00022840"/>
    </source>
</evidence>
<keyword evidence="6" id="KW-0547">Nucleotide-binding</keyword>
<evidence type="ECO:0000313" key="11">
    <source>
        <dbReference type="EMBL" id="KTF05583.1"/>
    </source>
</evidence>
<dbReference type="SUPFAM" id="SSF56059">
    <property type="entry name" value="Glutathione synthetase ATP-binding domain-like"/>
    <property type="match status" value="1"/>
</dbReference>
<dbReference type="FunFam" id="3.40.50.20:FF:000009">
    <property type="entry name" value="Glutathione synthetase"/>
    <property type="match status" value="1"/>
</dbReference>
<keyword evidence="4" id="KW-0317">Glutathione biosynthesis</keyword>
<dbReference type="InterPro" id="IPR013815">
    <property type="entry name" value="ATP_grasp_subdomain_1"/>
</dbReference>
<dbReference type="NCBIfam" id="TIGR01380">
    <property type="entry name" value="glut_syn"/>
    <property type="match status" value="1"/>
</dbReference>
<dbReference type="InterPro" id="IPR004215">
    <property type="entry name" value="GSHS_N"/>
</dbReference>
<keyword evidence="7" id="KW-0067">ATP-binding</keyword>
<organism evidence="11">
    <name type="scientific">marine sediment metagenome</name>
    <dbReference type="NCBI Taxonomy" id="412755"/>
    <lineage>
        <taxon>unclassified sequences</taxon>
        <taxon>metagenomes</taxon>
        <taxon>ecological metagenomes</taxon>
    </lineage>
</organism>
<dbReference type="AlphaFoldDB" id="A0A1B6NQF1"/>
<evidence type="ECO:0000256" key="5">
    <source>
        <dbReference type="ARBA" id="ARBA00022723"/>
    </source>
</evidence>
<keyword evidence="5" id="KW-0479">Metal-binding</keyword>
<keyword evidence="3" id="KW-0436">Ligase</keyword>
<accession>A0A1B6NQF1</accession>
<keyword evidence="9" id="KW-0464">Manganese</keyword>
<evidence type="ECO:0000256" key="4">
    <source>
        <dbReference type="ARBA" id="ARBA00022684"/>
    </source>
</evidence>
<dbReference type="NCBIfam" id="NF003573">
    <property type="entry name" value="PRK05246.1"/>
    <property type="match status" value="1"/>
</dbReference>
<dbReference type="HAMAP" id="MF_00162">
    <property type="entry name" value="GSH_S"/>
    <property type="match status" value="1"/>
</dbReference>
<dbReference type="InterPro" id="IPR016185">
    <property type="entry name" value="PreATP-grasp_dom_sf"/>
</dbReference>
<feature type="domain" description="ATP-grasp" evidence="10">
    <location>
        <begin position="137"/>
        <end position="322"/>
    </location>
</feature>
<name>A0A1B6NQF1_9ZZZZ</name>
<dbReference type="PANTHER" id="PTHR21621">
    <property type="entry name" value="RIBOSOMAL PROTEIN S6 MODIFICATION PROTEIN"/>
    <property type="match status" value="1"/>
</dbReference>
<dbReference type="Pfam" id="PF02951">
    <property type="entry name" value="GSH-S_N"/>
    <property type="match status" value="1"/>
</dbReference>
<comment type="caution">
    <text evidence="11">The sequence shown here is derived from an EMBL/GenBank/DDBJ whole genome shotgun (WGS) entry which is preliminary data.</text>
</comment>
<dbReference type="GO" id="GO:0046872">
    <property type="term" value="F:metal ion binding"/>
    <property type="evidence" value="ECO:0007669"/>
    <property type="project" value="UniProtKB-KW"/>
</dbReference>